<sequence>MTVREKRDALEPPEKSEVGEELVDECDDFCRWRNYNSFIARITRDDFNFWLVLPVWQLRETLEEPPVKGSAMRCRIWVASEWIIHCADHIFNFMNTKDDVDESTARAFKGGPLYDGRPPLSVERWEFWKQRFSALLTDATSLELDGPIAVWILDALKSMDGVKA</sequence>
<name>A0ACB9YT72_9PEZI</name>
<reference evidence="1 2" key="1">
    <citation type="journal article" date="2022" name="New Phytol.">
        <title>Ecological generalism drives hyperdiversity of secondary metabolite gene clusters in xylarialean endophytes.</title>
        <authorList>
            <person name="Franco M.E.E."/>
            <person name="Wisecaver J.H."/>
            <person name="Arnold A.E."/>
            <person name="Ju Y.M."/>
            <person name="Slot J.C."/>
            <person name="Ahrendt S."/>
            <person name="Moore L.P."/>
            <person name="Eastman K.E."/>
            <person name="Scott K."/>
            <person name="Konkel Z."/>
            <person name="Mondo S.J."/>
            <person name="Kuo A."/>
            <person name="Hayes R.D."/>
            <person name="Haridas S."/>
            <person name="Andreopoulos B."/>
            <person name="Riley R."/>
            <person name="LaButti K."/>
            <person name="Pangilinan J."/>
            <person name="Lipzen A."/>
            <person name="Amirebrahimi M."/>
            <person name="Yan J."/>
            <person name="Adam C."/>
            <person name="Keymanesh K."/>
            <person name="Ng V."/>
            <person name="Louie K."/>
            <person name="Northen T."/>
            <person name="Drula E."/>
            <person name="Henrissat B."/>
            <person name="Hsieh H.M."/>
            <person name="Youens-Clark K."/>
            <person name="Lutzoni F."/>
            <person name="Miadlikowska J."/>
            <person name="Eastwood D.C."/>
            <person name="Hamelin R.C."/>
            <person name="Grigoriev I.V."/>
            <person name="U'Ren J.M."/>
        </authorList>
    </citation>
    <scope>NUCLEOTIDE SEQUENCE [LARGE SCALE GENOMIC DNA]</scope>
    <source>
        <strain evidence="1 2">CBS 119005</strain>
    </source>
</reference>
<organism evidence="1 2">
    <name type="scientific">Hypoxylon rubiginosum</name>
    <dbReference type="NCBI Taxonomy" id="110542"/>
    <lineage>
        <taxon>Eukaryota</taxon>
        <taxon>Fungi</taxon>
        <taxon>Dikarya</taxon>
        <taxon>Ascomycota</taxon>
        <taxon>Pezizomycotina</taxon>
        <taxon>Sordariomycetes</taxon>
        <taxon>Xylariomycetidae</taxon>
        <taxon>Xylariales</taxon>
        <taxon>Hypoxylaceae</taxon>
        <taxon>Hypoxylon</taxon>
    </lineage>
</organism>
<evidence type="ECO:0000313" key="1">
    <source>
        <dbReference type="EMBL" id="KAI4862153.1"/>
    </source>
</evidence>
<proteinExistence type="predicted"/>
<dbReference type="Proteomes" id="UP001497700">
    <property type="component" value="Unassembled WGS sequence"/>
</dbReference>
<accession>A0ACB9YT72</accession>
<evidence type="ECO:0000313" key="2">
    <source>
        <dbReference type="Proteomes" id="UP001497700"/>
    </source>
</evidence>
<gene>
    <name evidence="1" type="ORF">F4820DRAFT_431489</name>
</gene>
<comment type="caution">
    <text evidence="1">The sequence shown here is derived from an EMBL/GenBank/DDBJ whole genome shotgun (WGS) entry which is preliminary data.</text>
</comment>
<dbReference type="EMBL" id="MU393533">
    <property type="protein sequence ID" value="KAI4862153.1"/>
    <property type="molecule type" value="Genomic_DNA"/>
</dbReference>
<keyword evidence="2" id="KW-1185">Reference proteome</keyword>
<protein>
    <submittedName>
        <fullName evidence="1">Uncharacterized protein</fullName>
    </submittedName>
</protein>